<accession>A0A7W7DBV5</accession>
<feature type="region of interest" description="Disordered" evidence="1">
    <location>
        <begin position="1"/>
        <end position="35"/>
    </location>
</feature>
<comment type="caution">
    <text evidence="2">The sequence shown here is derived from an EMBL/GenBank/DDBJ whole genome shotgun (WGS) entry which is preliminary data.</text>
</comment>
<dbReference type="Proteomes" id="UP000542210">
    <property type="component" value="Unassembled WGS sequence"/>
</dbReference>
<name>A0A7W7DBV5_9ACTN</name>
<feature type="compositionally biased region" description="Low complexity" evidence="1">
    <location>
        <begin position="1"/>
        <end position="21"/>
    </location>
</feature>
<protein>
    <submittedName>
        <fullName evidence="2">Uncharacterized protein</fullName>
    </submittedName>
</protein>
<reference evidence="2 3" key="1">
    <citation type="submission" date="2020-08" db="EMBL/GenBank/DDBJ databases">
        <title>Sequencing the genomes of 1000 actinobacteria strains.</title>
        <authorList>
            <person name="Klenk H.-P."/>
        </authorList>
    </citation>
    <scope>NUCLEOTIDE SEQUENCE [LARGE SCALE GENOMIC DNA]</scope>
    <source>
        <strain evidence="2 3">DSM 45784</strain>
    </source>
</reference>
<dbReference type="AlphaFoldDB" id="A0A7W7DBV5"/>
<gene>
    <name evidence="2" type="ORF">BJ982_005258</name>
</gene>
<sequence>MADSPAAAMTAARSSTSRATAYGAVSPLPPRPLRS</sequence>
<dbReference type="EMBL" id="JACHND010000001">
    <property type="protein sequence ID" value="MBB4703714.1"/>
    <property type="molecule type" value="Genomic_DNA"/>
</dbReference>
<proteinExistence type="predicted"/>
<keyword evidence="3" id="KW-1185">Reference proteome</keyword>
<evidence type="ECO:0000313" key="3">
    <source>
        <dbReference type="Proteomes" id="UP000542210"/>
    </source>
</evidence>
<evidence type="ECO:0000313" key="2">
    <source>
        <dbReference type="EMBL" id="MBB4703714.1"/>
    </source>
</evidence>
<organism evidence="2 3">
    <name type="scientific">Sphaerisporangium siamense</name>
    <dbReference type="NCBI Taxonomy" id="795645"/>
    <lineage>
        <taxon>Bacteria</taxon>
        <taxon>Bacillati</taxon>
        <taxon>Actinomycetota</taxon>
        <taxon>Actinomycetes</taxon>
        <taxon>Streptosporangiales</taxon>
        <taxon>Streptosporangiaceae</taxon>
        <taxon>Sphaerisporangium</taxon>
    </lineage>
</organism>
<evidence type="ECO:0000256" key="1">
    <source>
        <dbReference type="SAM" id="MobiDB-lite"/>
    </source>
</evidence>